<dbReference type="RefSeq" id="XP_018060776.1">
    <property type="nucleotide sequence ID" value="XM_018210302.1"/>
</dbReference>
<keyword evidence="3" id="KW-0805">Transcription regulation</keyword>
<evidence type="ECO:0000256" key="7">
    <source>
        <dbReference type="SAM" id="MobiDB-lite"/>
    </source>
</evidence>
<evidence type="ECO:0000313" key="9">
    <source>
        <dbReference type="Proteomes" id="UP000070700"/>
    </source>
</evidence>
<dbReference type="Proteomes" id="UP000070700">
    <property type="component" value="Unassembled WGS sequence"/>
</dbReference>
<dbReference type="GO" id="GO:0000981">
    <property type="term" value="F:DNA-binding transcription factor activity, RNA polymerase II-specific"/>
    <property type="evidence" value="ECO:0007669"/>
    <property type="project" value="InterPro"/>
</dbReference>
<dbReference type="GO" id="GO:0003677">
    <property type="term" value="F:DNA binding"/>
    <property type="evidence" value="ECO:0007669"/>
    <property type="project" value="UniProtKB-KW"/>
</dbReference>
<accession>A0A132B279</accession>
<dbReference type="PANTHER" id="PTHR36206:SF12">
    <property type="entry name" value="ASPERCRYPTIN BIOSYNTHESIS CLUSTER-SPECIFIC TRANSCRIPTION REGULATOR ATNN-RELATED"/>
    <property type="match status" value="1"/>
</dbReference>
<evidence type="ECO:0008006" key="10">
    <source>
        <dbReference type="Google" id="ProtNLM"/>
    </source>
</evidence>
<dbReference type="InterPro" id="IPR052360">
    <property type="entry name" value="Transcr_Regulatory_Proteins"/>
</dbReference>
<gene>
    <name evidence="8" type="ORF">LY89DRAFT_603422</name>
</gene>
<name>A0A132B279_MOLSC</name>
<keyword evidence="4" id="KW-0238">DNA-binding</keyword>
<keyword evidence="5" id="KW-0804">Transcription</keyword>
<dbReference type="KEGG" id="psco:LY89DRAFT_603422"/>
<dbReference type="PANTHER" id="PTHR36206">
    <property type="entry name" value="ASPERCRYPTIN BIOSYNTHESIS CLUSTER-SPECIFIC TRANSCRIPTION REGULATOR ATNN-RELATED"/>
    <property type="match status" value="1"/>
</dbReference>
<feature type="region of interest" description="Disordered" evidence="7">
    <location>
        <begin position="49"/>
        <end position="75"/>
    </location>
</feature>
<evidence type="ECO:0000256" key="4">
    <source>
        <dbReference type="ARBA" id="ARBA00023125"/>
    </source>
</evidence>
<evidence type="ECO:0000256" key="6">
    <source>
        <dbReference type="ARBA" id="ARBA00023242"/>
    </source>
</evidence>
<dbReference type="InParanoid" id="A0A132B279"/>
<keyword evidence="6" id="KW-0539">Nucleus</keyword>
<proteinExistence type="predicted"/>
<dbReference type="OrthoDB" id="2593732at2759"/>
<dbReference type="AlphaFoldDB" id="A0A132B279"/>
<dbReference type="SUPFAM" id="SSF57701">
    <property type="entry name" value="Zn2/Cys6 DNA-binding domain"/>
    <property type="match status" value="1"/>
</dbReference>
<evidence type="ECO:0000256" key="1">
    <source>
        <dbReference type="ARBA" id="ARBA00022723"/>
    </source>
</evidence>
<sequence>MPRVARGQRKRAYKPKTRTGLRHVKCGEERPSCDKCTSTGRTCDGYDFTAEEPSSSRSSSTHSLVPTLGTSPSSSIVANDREQRSFHFFRQTTVAHLSGCFSEDVWDNLVLQTSHHEPAIRHAIIALGSLHERYVTHAALINRQDALDDFALQQYNLAIRSLMEPLSRKKRLSVDVMQGSYGPAIAHIRSGNKILHELQYDETNKEYSHHTLEVSRNPYVPTNVVEDLFLRLDFQATQMVGEHSWEFYGKSSRTLQKLTPPRTFTALSMAREQFILCWHRCSFLLHELDQNLESPDIMALFATWQKTSSGIVDAWNAAFESFLEENEDKLSENEKRGAAIMKILKATGFMALRNAHPTAHDQVKWDQFRDQYEEIVDLAEGIISSSAGIPQFSLDMGIVGPLYEVTARCRDPFVRRRAISLLKSAQRQEGVWNSFLTATVAERVVQIEEGGLGEVNCCEDIPDWARISSVAPTFDHMGRRAILRYTRPGSKHSMVRQPYEEVIEW</sequence>
<dbReference type="CDD" id="cd00067">
    <property type="entry name" value="GAL4"/>
    <property type="match status" value="1"/>
</dbReference>
<keyword evidence="9" id="KW-1185">Reference proteome</keyword>
<reference evidence="8 9" key="1">
    <citation type="submission" date="2015-10" db="EMBL/GenBank/DDBJ databases">
        <title>Full genome of DAOMC 229536 Phialocephala scopiformis, a fungal endophyte of spruce producing the potent anti-insectan compound rugulosin.</title>
        <authorList>
            <consortium name="DOE Joint Genome Institute"/>
            <person name="Walker A.K."/>
            <person name="Frasz S.L."/>
            <person name="Seifert K.A."/>
            <person name="Miller J.D."/>
            <person name="Mondo S.J."/>
            <person name="Labutti K."/>
            <person name="Lipzen A."/>
            <person name="Dockter R."/>
            <person name="Kennedy M."/>
            <person name="Grigoriev I.V."/>
            <person name="Spatafora J.W."/>
        </authorList>
    </citation>
    <scope>NUCLEOTIDE SEQUENCE [LARGE SCALE GENOMIC DNA]</scope>
    <source>
        <strain evidence="8 9">CBS 120377</strain>
    </source>
</reference>
<protein>
    <recommendedName>
        <fullName evidence="10">Zn(2)-C6 fungal-type domain-containing protein</fullName>
    </recommendedName>
</protein>
<dbReference type="InterPro" id="IPR001138">
    <property type="entry name" value="Zn2Cys6_DnaBD"/>
</dbReference>
<dbReference type="EMBL" id="KQ947447">
    <property type="protein sequence ID" value="KUJ06421.1"/>
    <property type="molecule type" value="Genomic_DNA"/>
</dbReference>
<dbReference type="STRING" id="149040.A0A132B279"/>
<keyword evidence="1" id="KW-0479">Metal-binding</keyword>
<evidence type="ECO:0000313" key="8">
    <source>
        <dbReference type="EMBL" id="KUJ06421.1"/>
    </source>
</evidence>
<evidence type="ECO:0000256" key="2">
    <source>
        <dbReference type="ARBA" id="ARBA00022833"/>
    </source>
</evidence>
<dbReference type="InterPro" id="IPR036864">
    <property type="entry name" value="Zn2-C6_fun-type_DNA-bd_sf"/>
</dbReference>
<evidence type="ECO:0000256" key="3">
    <source>
        <dbReference type="ARBA" id="ARBA00023015"/>
    </source>
</evidence>
<dbReference type="GeneID" id="28820028"/>
<keyword evidence="2" id="KW-0862">Zinc</keyword>
<organism evidence="8 9">
    <name type="scientific">Mollisia scopiformis</name>
    <name type="common">Conifer needle endophyte fungus</name>
    <name type="synonym">Phialocephala scopiformis</name>
    <dbReference type="NCBI Taxonomy" id="149040"/>
    <lineage>
        <taxon>Eukaryota</taxon>
        <taxon>Fungi</taxon>
        <taxon>Dikarya</taxon>
        <taxon>Ascomycota</taxon>
        <taxon>Pezizomycotina</taxon>
        <taxon>Leotiomycetes</taxon>
        <taxon>Helotiales</taxon>
        <taxon>Mollisiaceae</taxon>
        <taxon>Mollisia</taxon>
    </lineage>
</organism>
<dbReference type="GO" id="GO:0008270">
    <property type="term" value="F:zinc ion binding"/>
    <property type="evidence" value="ECO:0007669"/>
    <property type="project" value="InterPro"/>
</dbReference>
<evidence type="ECO:0000256" key="5">
    <source>
        <dbReference type="ARBA" id="ARBA00023163"/>
    </source>
</evidence>